<accession>A0A401TXB0</accession>
<name>A0A401TXB0_CHIPU</name>
<evidence type="ECO:0000313" key="2">
    <source>
        <dbReference type="EMBL" id="GCC47291.1"/>
    </source>
</evidence>
<keyword evidence="3" id="KW-1185">Reference proteome</keyword>
<protein>
    <submittedName>
        <fullName evidence="2">Uncharacterized protein</fullName>
    </submittedName>
</protein>
<proteinExistence type="predicted"/>
<comment type="caution">
    <text evidence="2">The sequence shown here is derived from an EMBL/GenBank/DDBJ whole genome shotgun (WGS) entry which is preliminary data.</text>
</comment>
<dbReference type="AlphaFoldDB" id="A0A401TXB0"/>
<evidence type="ECO:0000313" key="3">
    <source>
        <dbReference type="Proteomes" id="UP000287033"/>
    </source>
</evidence>
<feature type="non-terminal residue" evidence="2">
    <location>
        <position position="1"/>
    </location>
</feature>
<gene>
    <name evidence="2" type="ORF">chiPu_0031781</name>
</gene>
<reference evidence="2 3" key="1">
    <citation type="journal article" date="2018" name="Nat. Ecol. Evol.">
        <title>Shark genomes provide insights into elasmobranch evolution and the origin of vertebrates.</title>
        <authorList>
            <person name="Hara Y"/>
            <person name="Yamaguchi K"/>
            <person name="Onimaru K"/>
            <person name="Kadota M"/>
            <person name="Koyanagi M"/>
            <person name="Keeley SD"/>
            <person name="Tatsumi K"/>
            <person name="Tanaka K"/>
            <person name="Motone F"/>
            <person name="Kageyama Y"/>
            <person name="Nozu R"/>
            <person name="Adachi N"/>
            <person name="Nishimura O"/>
            <person name="Nakagawa R"/>
            <person name="Tanegashima C"/>
            <person name="Kiyatake I"/>
            <person name="Matsumoto R"/>
            <person name="Murakumo K"/>
            <person name="Nishida K"/>
            <person name="Terakita A"/>
            <person name="Kuratani S"/>
            <person name="Sato K"/>
            <person name="Hyodo S Kuraku.S."/>
        </authorList>
    </citation>
    <scope>NUCLEOTIDE SEQUENCE [LARGE SCALE GENOMIC DNA]</scope>
</reference>
<dbReference type="EMBL" id="BEZZ01218857">
    <property type="protein sequence ID" value="GCC47291.1"/>
    <property type="molecule type" value="Genomic_DNA"/>
</dbReference>
<feature type="region of interest" description="Disordered" evidence="1">
    <location>
        <begin position="132"/>
        <end position="161"/>
    </location>
</feature>
<dbReference type="Proteomes" id="UP000287033">
    <property type="component" value="Unassembled WGS sequence"/>
</dbReference>
<organism evidence="2 3">
    <name type="scientific">Chiloscyllium punctatum</name>
    <name type="common">Brownbanded bambooshark</name>
    <name type="synonym">Hemiscyllium punctatum</name>
    <dbReference type="NCBI Taxonomy" id="137246"/>
    <lineage>
        <taxon>Eukaryota</taxon>
        <taxon>Metazoa</taxon>
        <taxon>Chordata</taxon>
        <taxon>Craniata</taxon>
        <taxon>Vertebrata</taxon>
        <taxon>Chondrichthyes</taxon>
        <taxon>Elasmobranchii</taxon>
        <taxon>Galeomorphii</taxon>
        <taxon>Galeoidea</taxon>
        <taxon>Orectolobiformes</taxon>
        <taxon>Hemiscylliidae</taxon>
        <taxon>Chiloscyllium</taxon>
    </lineage>
</organism>
<sequence>FAGRQALAGHVHDVRADTERRTGERTGVHRMVRRPREDATSNLGAAGNVDDWKLSLADMLEEPLPRRVGPCLAARRGHTQARQIVALDVLRSIAHQTTDYGGGYSEIADAMILDQPPESSGVRKIRRAFGDQKARAGETGNTCAHRADHPAHVTEKEKTVR</sequence>
<evidence type="ECO:0000256" key="1">
    <source>
        <dbReference type="SAM" id="MobiDB-lite"/>
    </source>
</evidence>
<feature type="compositionally biased region" description="Basic and acidic residues" evidence="1">
    <location>
        <begin position="145"/>
        <end position="161"/>
    </location>
</feature>